<reference evidence="2" key="1">
    <citation type="submission" date="2023-07" db="EMBL/GenBank/DDBJ databases">
        <title>Gilvimarinus algae sp. nov., isolated from the surface of Kelp.</title>
        <authorList>
            <person name="Sun Y.Y."/>
            <person name="Gong Y."/>
            <person name="Du Z.J."/>
        </authorList>
    </citation>
    <scope>NUCLEOTIDE SEQUENCE</scope>
    <source>
        <strain evidence="2">SDUM040014</strain>
    </source>
</reference>
<dbReference type="EMBL" id="JAULRT010000059">
    <property type="protein sequence ID" value="MDO3382943.1"/>
    <property type="molecule type" value="Genomic_DNA"/>
</dbReference>
<keyword evidence="1" id="KW-1133">Transmembrane helix</keyword>
<keyword evidence="1" id="KW-0812">Transmembrane</keyword>
<feature type="transmembrane region" description="Helical" evidence="1">
    <location>
        <begin position="73"/>
        <end position="93"/>
    </location>
</feature>
<feature type="transmembrane region" description="Helical" evidence="1">
    <location>
        <begin position="146"/>
        <end position="164"/>
    </location>
</feature>
<name>A0ABT8THV3_9GAMM</name>
<sequence>MSFVIQPQWWLQVCILGVGATLILDAWWWLLKRMFSVASLDFRLVGRWLGHMPAGRFRHAAIGSTPAVRGELWLGWGFHYVTGIAFAAGFVSIAGEQWLHSPRFLPALVFGVTTVVLPFFIMQPCLGAGVAASKLPSPWRARLKSLVTHSVFGLGLYLSALLHLG</sequence>
<keyword evidence="1" id="KW-0472">Membrane</keyword>
<dbReference type="Proteomes" id="UP001168380">
    <property type="component" value="Unassembled WGS sequence"/>
</dbReference>
<evidence type="ECO:0000313" key="3">
    <source>
        <dbReference type="Proteomes" id="UP001168380"/>
    </source>
</evidence>
<evidence type="ECO:0000256" key="1">
    <source>
        <dbReference type="SAM" id="Phobius"/>
    </source>
</evidence>
<dbReference type="InterPro" id="IPR021329">
    <property type="entry name" value="DUF2938"/>
</dbReference>
<evidence type="ECO:0000313" key="2">
    <source>
        <dbReference type="EMBL" id="MDO3382943.1"/>
    </source>
</evidence>
<feature type="transmembrane region" description="Helical" evidence="1">
    <location>
        <begin position="105"/>
        <end position="126"/>
    </location>
</feature>
<protein>
    <submittedName>
        <fullName evidence="2">DUF2938 domain-containing protein</fullName>
    </submittedName>
</protein>
<proteinExistence type="predicted"/>
<feature type="transmembrane region" description="Helical" evidence="1">
    <location>
        <begin position="9"/>
        <end position="30"/>
    </location>
</feature>
<keyword evidence="3" id="KW-1185">Reference proteome</keyword>
<dbReference type="RefSeq" id="WP_302713510.1">
    <property type="nucleotide sequence ID" value="NZ_JAULRT010000059.1"/>
</dbReference>
<comment type="caution">
    <text evidence="2">The sequence shown here is derived from an EMBL/GenBank/DDBJ whole genome shotgun (WGS) entry which is preliminary data.</text>
</comment>
<gene>
    <name evidence="2" type="ORF">QWI16_12260</name>
</gene>
<accession>A0ABT8THV3</accession>
<organism evidence="2 3">
    <name type="scientific">Gilvimarinus algae</name>
    <dbReference type="NCBI Taxonomy" id="3058037"/>
    <lineage>
        <taxon>Bacteria</taxon>
        <taxon>Pseudomonadati</taxon>
        <taxon>Pseudomonadota</taxon>
        <taxon>Gammaproteobacteria</taxon>
        <taxon>Cellvibrionales</taxon>
        <taxon>Cellvibrionaceae</taxon>
        <taxon>Gilvimarinus</taxon>
    </lineage>
</organism>
<dbReference type="Pfam" id="PF11158">
    <property type="entry name" value="DUF2938"/>
    <property type="match status" value="1"/>
</dbReference>